<evidence type="ECO:0000313" key="1">
    <source>
        <dbReference type="EMBL" id="ORB75850.1"/>
    </source>
</evidence>
<dbReference type="Pfam" id="PF13481">
    <property type="entry name" value="AAA_25"/>
    <property type="match status" value="1"/>
</dbReference>
<organism evidence="1 2">
    <name type="scientific">Mycobacterium scrofulaceum</name>
    <dbReference type="NCBI Taxonomy" id="1783"/>
    <lineage>
        <taxon>Bacteria</taxon>
        <taxon>Bacillati</taxon>
        <taxon>Actinomycetota</taxon>
        <taxon>Actinomycetes</taxon>
        <taxon>Mycobacteriales</taxon>
        <taxon>Mycobacteriaceae</taxon>
        <taxon>Mycobacterium</taxon>
    </lineage>
</organism>
<dbReference type="InterPro" id="IPR027417">
    <property type="entry name" value="P-loop_NTPase"/>
</dbReference>
<comment type="caution">
    <text evidence="1">The sequence shown here is derived from an EMBL/GenBank/DDBJ whole genome shotgun (WGS) entry which is preliminary data.</text>
</comment>
<gene>
    <name evidence="1" type="ORF">BST44_02745</name>
</gene>
<protein>
    <submittedName>
        <fullName evidence="1">Uncharacterized protein</fullName>
    </submittedName>
</protein>
<sequence length="397" mass="44488">MTYTDGNVNGAVVDDEPWDYDEEQILWQMQRLRISREARRRVDVEDLPPIAIPEPKRLDALLAEPDEPTQWLITDVQPIDSRILLSAQGKAGKSHLIHNMLRSLADRDPFLGRFDVNVPISSVALIDNELSENMMRRWLGDQRIRNTQSVTEWTLRGQVGTFDLLNDRCRAAWAARLRDIGCDYLFFDCLRPVLDALGLDENHEAGKFLVAFDALLAEAGITNAGIVHHMGHGQERARGDSRLQDWPDAIWRLVREGDDLNGPRYFSAYGRDVNVPEGRMTLDPATRRFTYNQISRADSKVEAAYTALIRLLSRGAINKSDIESELGPSGDGHTRAAVRDAMKEAVKNQVVCVDTGTGHNSKLHRIAHPCSVCGLPVITGGPRHESCPSPTQDWRLG</sequence>
<dbReference type="AlphaFoldDB" id="A0A1X0KMH7"/>
<dbReference type="RefSeq" id="WP_083174963.1">
    <property type="nucleotide sequence ID" value="NZ_MVIJ01000002.1"/>
</dbReference>
<dbReference type="Gene3D" id="3.40.50.300">
    <property type="entry name" value="P-loop containing nucleotide triphosphate hydrolases"/>
    <property type="match status" value="1"/>
</dbReference>
<dbReference type="Proteomes" id="UP000192601">
    <property type="component" value="Unassembled WGS sequence"/>
</dbReference>
<evidence type="ECO:0000313" key="2">
    <source>
        <dbReference type="Proteomes" id="UP000192601"/>
    </source>
</evidence>
<dbReference type="OrthoDB" id="4934928at2"/>
<accession>A0A1X0KMH7</accession>
<dbReference type="STRING" id="1783.BST44_02745"/>
<proteinExistence type="predicted"/>
<keyword evidence="2" id="KW-1185">Reference proteome</keyword>
<reference evidence="1 2" key="1">
    <citation type="submission" date="2017-02" db="EMBL/GenBank/DDBJ databases">
        <title>The new phylogeny of genus Mycobacterium.</title>
        <authorList>
            <person name="Tortoli E."/>
            <person name="Trovato A."/>
            <person name="Cirillo D.M."/>
        </authorList>
    </citation>
    <scope>NUCLEOTIDE SEQUENCE [LARGE SCALE GENOMIC DNA]</scope>
    <source>
        <strain evidence="1 2">DSM 43992</strain>
    </source>
</reference>
<dbReference type="EMBL" id="MVIJ01000002">
    <property type="protein sequence ID" value="ORB75850.1"/>
    <property type="molecule type" value="Genomic_DNA"/>
</dbReference>
<name>A0A1X0KMH7_MYCSC</name>